<accession>A0A5J9TYF7</accession>
<feature type="non-terminal residue" evidence="2">
    <location>
        <position position="178"/>
    </location>
</feature>
<comment type="caution">
    <text evidence="2">The sequence shown here is derived from an EMBL/GenBank/DDBJ whole genome shotgun (WGS) entry which is preliminary data.</text>
</comment>
<evidence type="ECO:0000313" key="2">
    <source>
        <dbReference type="EMBL" id="TVU16419.1"/>
    </source>
</evidence>
<dbReference type="EMBL" id="RWGY01000031">
    <property type="protein sequence ID" value="TVU16419.1"/>
    <property type="molecule type" value="Genomic_DNA"/>
</dbReference>
<dbReference type="AlphaFoldDB" id="A0A5J9TYF7"/>
<gene>
    <name evidence="2" type="ORF">EJB05_39980</name>
</gene>
<dbReference type="OrthoDB" id="341259at2759"/>
<feature type="region of interest" description="Disordered" evidence="1">
    <location>
        <begin position="87"/>
        <end position="125"/>
    </location>
</feature>
<evidence type="ECO:0000256" key="1">
    <source>
        <dbReference type="SAM" id="MobiDB-lite"/>
    </source>
</evidence>
<feature type="non-terminal residue" evidence="2">
    <location>
        <position position="1"/>
    </location>
</feature>
<protein>
    <submittedName>
        <fullName evidence="2">Uncharacterized protein</fullName>
    </submittedName>
</protein>
<sequence>ILNTRVWNPGHVSKAVRPWAVVHLRNRFHDGQLDKSIIHHTASVGDVEGLKKALEEEGVDKEDSEGRRGLHFACGYGKLKCAMRAGNARGGRGRGRRGQEQEHRAASRRRLGLEPQGLRRASARERRRRVISHRLKRSQVYPSPLPRLKLWCCCALLRTWINLDGKTPIDVARLNNQE</sequence>
<name>A0A5J9TYF7_9POAL</name>
<dbReference type="Proteomes" id="UP000324897">
    <property type="component" value="Unassembled WGS sequence"/>
</dbReference>
<dbReference type="Gramene" id="TVU16419">
    <property type="protein sequence ID" value="TVU16419"/>
    <property type="gene ID" value="EJB05_39980"/>
</dbReference>
<keyword evidence="3" id="KW-1185">Reference proteome</keyword>
<reference evidence="2 3" key="1">
    <citation type="journal article" date="2019" name="Sci. Rep.">
        <title>A high-quality genome of Eragrostis curvula grass provides insights into Poaceae evolution and supports new strategies to enhance forage quality.</title>
        <authorList>
            <person name="Carballo J."/>
            <person name="Santos B.A.C.M."/>
            <person name="Zappacosta D."/>
            <person name="Garbus I."/>
            <person name="Selva J.P."/>
            <person name="Gallo C.A."/>
            <person name="Diaz A."/>
            <person name="Albertini E."/>
            <person name="Caccamo M."/>
            <person name="Echenique V."/>
        </authorList>
    </citation>
    <scope>NUCLEOTIDE SEQUENCE [LARGE SCALE GENOMIC DNA]</scope>
    <source>
        <strain evidence="3">cv. Victoria</strain>
        <tissue evidence="2">Leaf</tissue>
    </source>
</reference>
<organism evidence="2 3">
    <name type="scientific">Eragrostis curvula</name>
    <name type="common">weeping love grass</name>
    <dbReference type="NCBI Taxonomy" id="38414"/>
    <lineage>
        <taxon>Eukaryota</taxon>
        <taxon>Viridiplantae</taxon>
        <taxon>Streptophyta</taxon>
        <taxon>Embryophyta</taxon>
        <taxon>Tracheophyta</taxon>
        <taxon>Spermatophyta</taxon>
        <taxon>Magnoliopsida</taxon>
        <taxon>Liliopsida</taxon>
        <taxon>Poales</taxon>
        <taxon>Poaceae</taxon>
        <taxon>PACMAD clade</taxon>
        <taxon>Chloridoideae</taxon>
        <taxon>Eragrostideae</taxon>
        <taxon>Eragrostidinae</taxon>
        <taxon>Eragrostis</taxon>
    </lineage>
</organism>
<proteinExistence type="predicted"/>
<evidence type="ECO:0000313" key="3">
    <source>
        <dbReference type="Proteomes" id="UP000324897"/>
    </source>
</evidence>